<dbReference type="InterPro" id="IPR036291">
    <property type="entry name" value="NAD(P)-bd_dom_sf"/>
</dbReference>
<dbReference type="InterPro" id="IPR001509">
    <property type="entry name" value="Epimerase_deHydtase"/>
</dbReference>
<evidence type="ECO:0000259" key="3">
    <source>
        <dbReference type="Pfam" id="PF01370"/>
    </source>
</evidence>
<evidence type="ECO:0000313" key="6">
    <source>
        <dbReference type="WBParaSite" id="TCNE_0001697401-mRNA-1"/>
    </source>
</evidence>
<gene>
    <name evidence="4" type="ORF">TCNE_LOCUS16973</name>
</gene>
<dbReference type="SUPFAM" id="SSF51735">
    <property type="entry name" value="NAD(P)-binding Rossmann-fold domains"/>
    <property type="match status" value="1"/>
</dbReference>
<feature type="domain" description="NAD-dependent epimerase/dehydratase" evidence="3">
    <location>
        <begin position="8"/>
        <end position="194"/>
    </location>
</feature>
<protein>
    <submittedName>
        <fullName evidence="6">Epimerase domain-containing protein</fullName>
    </submittedName>
</protein>
<dbReference type="Proteomes" id="UP000050794">
    <property type="component" value="Unassembled WGS sequence"/>
</dbReference>
<dbReference type="GO" id="GO:0016616">
    <property type="term" value="F:oxidoreductase activity, acting on the CH-OH group of donors, NAD or NADP as acceptor"/>
    <property type="evidence" value="ECO:0007669"/>
    <property type="project" value="TreeGrafter"/>
</dbReference>
<dbReference type="AlphaFoldDB" id="A0A183V8A3"/>
<evidence type="ECO:0000313" key="4">
    <source>
        <dbReference type="EMBL" id="VDM48294.1"/>
    </source>
</evidence>
<accession>A0A183V8A3</accession>
<dbReference type="InterPro" id="IPR050425">
    <property type="entry name" value="NAD(P)_dehydrat-like"/>
</dbReference>
<dbReference type="PANTHER" id="PTHR10366:SF564">
    <property type="entry name" value="STEROL-4-ALPHA-CARBOXYLATE 3-DEHYDROGENASE, DECARBOXYLATING"/>
    <property type="match status" value="1"/>
</dbReference>
<keyword evidence="1" id="KW-0560">Oxidoreductase</keyword>
<dbReference type="Gene3D" id="3.40.50.720">
    <property type="entry name" value="NAD(P)-binding Rossmann-like Domain"/>
    <property type="match status" value="1"/>
</dbReference>
<dbReference type="WBParaSite" id="TCNE_0001697401-mRNA-1">
    <property type="protein sequence ID" value="TCNE_0001697401-mRNA-1"/>
    <property type="gene ID" value="TCNE_0001697401"/>
</dbReference>
<keyword evidence="5" id="KW-1185">Reference proteome</keyword>
<evidence type="ECO:0000256" key="1">
    <source>
        <dbReference type="ARBA" id="ARBA00023002"/>
    </source>
</evidence>
<comment type="similarity">
    <text evidence="2">Belongs to the NAD(P)-dependent epimerase/dehydratase family. Dihydroflavonol-4-reductase subfamily.</text>
</comment>
<name>A0A183V8A3_TOXCA</name>
<organism evidence="5 6">
    <name type="scientific">Toxocara canis</name>
    <name type="common">Canine roundworm</name>
    <dbReference type="NCBI Taxonomy" id="6265"/>
    <lineage>
        <taxon>Eukaryota</taxon>
        <taxon>Metazoa</taxon>
        <taxon>Ecdysozoa</taxon>
        <taxon>Nematoda</taxon>
        <taxon>Chromadorea</taxon>
        <taxon>Rhabditida</taxon>
        <taxon>Spirurina</taxon>
        <taxon>Ascaridomorpha</taxon>
        <taxon>Ascaridoidea</taxon>
        <taxon>Toxocaridae</taxon>
        <taxon>Toxocara</taxon>
    </lineage>
</organism>
<reference evidence="6" key="1">
    <citation type="submission" date="2016-06" db="UniProtKB">
        <authorList>
            <consortium name="WormBaseParasite"/>
        </authorList>
    </citation>
    <scope>IDENTIFICATION</scope>
</reference>
<evidence type="ECO:0000313" key="5">
    <source>
        <dbReference type="Proteomes" id="UP000050794"/>
    </source>
</evidence>
<dbReference type="EMBL" id="UYWY01024042">
    <property type="protein sequence ID" value="VDM48294.1"/>
    <property type="molecule type" value="Genomic_DNA"/>
</dbReference>
<proteinExistence type="inferred from homology"/>
<reference evidence="4 5" key="2">
    <citation type="submission" date="2018-11" db="EMBL/GenBank/DDBJ databases">
        <authorList>
            <consortium name="Pathogen Informatics"/>
        </authorList>
    </citation>
    <scope>NUCLEOTIDE SEQUENCE [LARGE SCALE GENOMIC DNA]</scope>
</reference>
<sequence>MVFCFSEVLVTGAAGYLAIHCVQQLLNEGYRVRGTVRDTNNTAKVKPLIDLKGSDRLELITADLMDKQIWSTYDQFNFTRGFLFSNVMAVFRAVEGCEYVLHIASPCQTVADDSIIQTAIDGTLNVLRAVAKCDTVKKVVLTSSSGAVNQGHKKPHKLFNEDDWTKLEDGRVYVHKYHVSKTMAEQAAWNFVRNETGKCNFKHKEDSFNCA</sequence>
<dbReference type="PANTHER" id="PTHR10366">
    <property type="entry name" value="NAD DEPENDENT EPIMERASE/DEHYDRATASE"/>
    <property type="match status" value="1"/>
</dbReference>
<evidence type="ECO:0000256" key="2">
    <source>
        <dbReference type="ARBA" id="ARBA00023445"/>
    </source>
</evidence>
<dbReference type="Pfam" id="PF01370">
    <property type="entry name" value="Epimerase"/>
    <property type="match status" value="1"/>
</dbReference>